<sequence length="666" mass="75219">MASSSIANLDPARQFCYNLNRLPLEVRELIVLECFPTYRRSDGISRNVFEASVTAAFNMVMSTKSLFEAFELARTKIAEAFHTYEQARMNVGTYFFITSVTAFASTEGPMESSKSVPTGTAAVALMRLEGYHRVYYSREPLLENDNQGSLALMRLLDLSMDTFKVAMAITRLLDNAPDLSAELGQIVPQSHRYLATPKADRDTIIINRITRVLHHIQLFVAIKRWLPKDTDDDVIQSGVEAVMRRSHRYQGLLEVSHTLCLMRFLQSLSLEANTFGNTNNPSVSRLLKIISESEIVGQILQRTLDAVPISAPVGQSSNAYLPDLPESVDYTSANIATRMRKDSSMYIHNFVGSRLKYFSAEFYNLGTAFCGACNEDGPNYHQRRQLHIHDYYHPLDSNGDVKASAQLRPLRSPRRFGENLQPLLQVTFDAMHMLEWWGTGEVHSVKRPYFIKKARRDYCSSMRYAEQCQPLRPRREDCSQALNTIYDAEKKEYRLTQKSLNWESTDGGGWNRRNIIAESWDEVKVRWITEELYELVCPDEDTTQPGTDIRTLEFAHVFAVEASDDDEDSQSGNTGDDYVDYGEYWVPDYGAWADDDAYEDWANPWGAWGSDSDDDINGAGFPVWGGRGRGQFRASFRGRGQALGQGGGGRGGQGAPRRGQPDANGW</sequence>
<evidence type="ECO:0000313" key="3">
    <source>
        <dbReference type="Proteomes" id="UP000799302"/>
    </source>
</evidence>
<feature type="compositionally biased region" description="Gly residues" evidence="1">
    <location>
        <begin position="641"/>
        <end position="654"/>
    </location>
</feature>
<keyword evidence="3" id="KW-1185">Reference proteome</keyword>
<protein>
    <submittedName>
        <fullName evidence="2">Uncharacterized protein</fullName>
    </submittedName>
</protein>
<evidence type="ECO:0000256" key="1">
    <source>
        <dbReference type="SAM" id="MobiDB-lite"/>
    </source>
</evidence>
<dbReference type="AlphaFoldDB" id="A0A6A6UGC0"/>
<dbReference type="EMBL" id="MU004233">
    <property type="protein sequence ID" value="KAF2670860.1"/>
    <property type="molecule type" value="Genomic_DNA"/>
</dbReference>
<gene>
    <name evidence="2" type="ORF">BT63DRAFT_477447</name>
</gene>
<organism evidence="2 3">
    <name type="scientific">Microthyrium microscopicum</name>
    <dbReference type="NCBI Taxonomy" id="703497"/>
    <lineage>
        <taxon>Eukaryota</taxon>
        <taxon>Fungi</taxon>
        <taxon>Dikarya</taxon>
        <taxon>Ascomycota</taxon>
        <taxon>Pezizomycotina</taxon>
        <taxon>Dothideomycetes</taxon>
        <taxon>Dothideomycetes incertae sedis</taxon>
        <taxon>Microthyriales</taxon>
        <taxon>Microthyriaceae</taxon>
        <taxon>Microthyrium</taxon>
    </lineage>
</organism>
<accession>A0A6A6UGC0</accession>
<reference evidence="2" key="1">
    <citation type="journal article" date="2020" name="Stud. Mycol.">
        <title>101 Dothideomycetes genomes: a test case for predicting lifestyles and emergence of pathogens.</title>
        <authorList>
            <person name="Haridas S."/>
            <person name="Albert R."/>
            <person name="Binder M."/>
            <person name="Bloem J."/>
            <person name="Labutti K."/>
            <person name="Salamov A."/>
            <person name="Andreopoulos B."/>
            <person name="Baker S."/>
            <person name="Barry K."/>
            <person name="Bills G."/>
            <person name="Bluhm B."/>
            <person name="Cannon C."/>
            <person name="Castanera R."/>
            <person name="Culley D."/>
            <person name="Daum C."/>
            <person name="Ezra D."/>
            <person name="Gonzalez J."/>
            <person name="Henrissat B."/>
            <person name="Kuo A."/>
            <person name="Liang C."/>
            <person name="Lipzen A."/>
            <person name="Lutzoni F."/>
            <person name="Magnuson J."/>
            <person name="Mondo S."/>
            <person name="Nolan M."/>
            <person name="Ohm R."/>
            <person name="Pangilinan J."/>
            <person name="Park H.-J."/>
            <person name="Ramirez L."/>
            <person name="Alfaro M."/>
            <person name="Sun H."/>
            <person name="Tritt A."/>
            <person name="Yoshinaga Y."/>
            <person name="Zwiers L.-H."/>
            <person name="Turgeon B."/>
            <person name="Goodwin S."/>
            <person name="Spatafora J."/>
            <person name="Crous P."/>
            <person name="Grigoriev I."/>
        </authorList>
    </citation>
    <scope>NUCLEOTIDE SEQUENCE</scope>
    <source>
        <strain evidence="2">CBS 115976</strain>
    </source>
</reference>
<dbReference type="Proteomes" id="UP000799302">
    <property type="component" value="Unassembled WGS sequence"/>
</dbReference>
<evidence type="ECO:0000313" key="2">
    <source>
        <dbReference type="EMBL" id="KAF2670860.1"/>
    </source>
</evidence>
<feature type="region of interest" description="Disordered" evidence="1">
    <location>
        <begin position="630"/>
        <end position="666"/>
    </location>
</feature>
<name>A0A6A6UGC0_9PEZI</name>
<proteinExistence type="predicted"/>